<keyword evidence="1" id="KW-0812">Transmembrane</keyword>
<feature type="transmembrane region" description="Helical" evidence="1">
    <location>
        <begin position="7"/>
        <end position="24"/>
    </location>
</feature>
<name>A0A8S5RIX0_9VIRU</name>
<sequence length="177" mass="20381">MSNVYYLWKVLCTLFGSVIGYLLAKLEPTFPLASVAVLFILYDAYTAYKLSKRVHKQYPEDSKGDGKFTSFAFGKTVRVTIPTRLALIFLAYLVEHFVFNHSFVPLSMMITGAICFEQFVSILENESSCRSGKDGRFWKMLRRVLIDKTERHLGITLDELKEKEREEANKLEMGDKL</sequence>
<feature type="transmembrane region" description="Helical" evidence="1">
    <location>
        <begin position="30"/>
        <end position="48"/>
    </location>
</feature>
<protein>
    <submittedName>
        <fullName evidence="2">Holin</fullName>
    </submittedName>
</protein>
<organism evidence="2">
    <name type="scientific">virus sp. ctDJ83</name>
    <dbReference type="NCBI Taxonomy" id="2827625"/>
    <lineage>
        <taxon>Viruses</taxon>
    </lineage>
</organism>
<keyword evidence="1" id="KW-0472">Membrane</keyword>
<dbReference type="EMBL" id="BK059107">
    <property type="protein sequence ID" value="DAE31327.1"/>
    <property type="molecule type" value="Genomic_DNA"/>
</dbReference>
<reference evidence="2" key="1">
    <citation type="journal article" date="2021" name="Proc. Natl. Acad. Sci. U.S.A.">
        <title>A Catalog of Tens of Thousands of Viruses from Human Metagenomes Reveals Hidden Associations with Chronic Diseases.</title>
        <authorList>
            <person name="Tisza M.J."/>
            <person name="Buck C.B."/>
        </authorList>
    </citation>
    <scope>NUCLEOTIDE SEQUENCE</scope>
    <source>
        <strain evidence="2">CtDJ83</strain>
    </source>
</reference>
<evidence type="ECO:0000256" key="1">
    <source>
        <dbReference type="SAM" id="Phobius"/>
    </source>
</evidence>
<proteinExistence type="predicted"/>
<evidence type="ECO:0000313" key="2">
    <source>
        <dbReference type="EMBL" id="DAE31327.1"/>
    </source>
</evidence>
<keyword evidence="1" id="KW-1133">Transmembrane helix</keyword>
<accession>A0A8S5RIX0</accession>